<comment type="caution">
    <text evidence="1">The sequence shown here is derived from an EMBL/GenBank/DDBJ whole genome shotgun (WGS) entry which is preliminary data.</text>
</comment>
<dbReference type="AlphaFoldDB" id="A0AAD9NL53"/>
<evidence type="ECO:0000313" key="1">
    <source>
        <dbReference type="EMBL" id="KAK2172301.1"/>
    </source>
</evidence>
<name>A0AAD9NL53_RIDPI</name>
<evidence type="ECO:0000313" key="2">
    <source>
        <dbReference type="Proteomes" id="UP001209878"/>
    </source>
</evidence>
<protein>
    <submittedName>
        <fullName evidence="1">Uncharacterized protein</fullName>
    </submittedName>
</protein>
<dbReference type="EMBL" id="JAODUO010000974">
    <property type="protein sequence ID" value="KAK2172301.1"/>
    <property type="molecule type" value="Genomic_DNA"/>
</dbReference>
<gene>
    <name evidence="1" type="ORF">NP493_973g01008</name>
</gene>
<proteinExistence type="predicted"/>
<sequence>MDEMKVEVGVKESFNKKLASGRLTWAGHVENEKLAKRTDVQKVGDKRRRGRPKLRWEIALKETWKEWEKNGGKEQQTEGTGDCW</sequence>
<organism evidence="1 2">
    <name type="scientific">Ridgeia piscesae</name>
    <name type="common">Tubeworm</name>
    <dbReference type="NCBI Taxonomy" id="27915"/>
    <lineage>
        <taxon>Eukaryota</taxon>
        <taxon>Metazoa</taxon>
        <taxon>Spiralia</taxon>
        <taxon>Lophotrochozoa</taxon>
        <taxon>Annelida</taxon>
        <taxon>Polychaeta</taxon>
        <taxon>Sedentaria</taxon>
        <taxon>Canalipalpata</taxon>
        <taxon>Sabellida</taxon>
        <taxon>Siboglinidae</taxon>
        <taxon>Ridgeia</taxon>
    </lineage>
</organism>
<accession>A0AAD9NL53</accession>
<keyword evidence="2" id="KW-1185">Reference proteome</keyword>
<reference evidence="1" key="1">
    <citation type="journal article" date="2023" name="Mol. Biol. Evol.">
        <title>Third-Generation Sequencing Reveals the Adaptive Role of the Epigenome in Three Deep-Sea Polychaetes.</title>
        <authorList>
            <person name="Perez M."/>
            <person name="Aroh O."/>
            <person name="Sun Y."/>
            <person name="Lan Y."/>
            <person name="Juniper S.K."/>
            <person name="Young C.R."/>
            <person name="Angers B."/>
            <person name="Qian P.Y."/>
        </authorList>
    </citation>
    <scope>NUCLEOTIDE SEQUENCE</scope>
    <source>
        <strain evidence="1">R07B-5</strain>
    </source>
</reference>
<dbReference type="Proteomes" id="UP001209878">
    <property type="component" value="Unassembled WGS sequence"/>
</dbReference>